<keyword evidence="1" id="KW-1133">Transmembrane helix</keyword>
<comment type="caution">
    <text evidence="2">The sequence shown here is derived from an EMBL/GenBank/DDBJ whole genome shotgun (WGS) entry which is preliminary data.</text>
</comment>
<keyword evidence="1" id="KW-0472">Membrane</keyword>
<reference evidence="2" key="1">
    <citation type="journal article" date="2015" name="Nature">
        <title>Complex archaea that bridge the gap between prokaryotes and eukaryotes.</title>
        <authorList>
            <person name="Spang A."/>
            <person name="Saw J.H."/>
            <person name="Jorgensen S.L."/>
            <person name="Zaremba-Niedzwiedzka K."/>
            <person name="Martijn J."/>
            <person name="Lind A.E."/>
            <person name="van Eijk R."/>
            <person name="Schleper C."/>
            <person name="Guy L."/>
            <person name="Ettema T.J."/>
        </authorList>
    </citation>
    <scope>NUCLEOTIDE SEQUENCE</scope>
</reference>
<feature type="transmembrane region" description="Helical" evidence="1">
    <location>
        <begin position="167"/>
        <end position="189"/>
    </location>
</feature>
<evidence type="ECO:0000313" key="2">
    <source>
        <dbReference type="EMBL" id="KKN95628.1"/>
    </source>
</evidence>
<feature type="transmembrane region" description="Helical" evidence="1">
    <location>
        <begin position="140"/>
        <end position="161"/>
    </location>
</feature>
<feature type="transmembrane region" description="Helical" evidence="1">
    <location>
        <begin position="40"/>
        <end position="62"/>
    </location>
</feature>
<accession>A0A0F9XTL8</accession>
<protein>
    <submittedName>
        <fullName evidence="2">Uncharacterized protein</fullName>
    </submittedName>
</protein>
<evidence type="ECO:0000256" key="1">
    <source>
        <dbReference type="SAM" id="Phobius"/>
    </source>
</evidence>
<proteinExistence type="predicted"/>
<gene>
    <name evidence="2" type="ORF">LCGC14_0174970</name>
</gene>
<keyword evidence="1" id="KW-0812">Transmembrane</keyword>
<name>A0A0F9XTL8_9ZZZZ</name>
<feature type="transmembrane region" description="Helical" evidence="1">
    <location>
        <begin position="12"/>
        <end position="28"/>
    </location>
</feature>
<sequence>MKINYFRLSSFFQLIASGLILYYYRFILSDEQRQTIYGDPFLFILFFSLFVILIIINVKLLLESYWNLISLFKKETGNEKKDNQPTKPTIKRKVMHYTPRIGVWLNRFYSSFEHRLHKDYCEWTCFFCSKKLWSLELKTVAKAVISINLGLVIVFVLSLAIGEKNMLDTILLLLIIFATMLPMPILAVFMNNKIRKQKPNGVEIND</sequence>
<dbReference type="EMBL" id="LAZR01000069">
    <property type="protein sequence ID" value="KKN95628.1"/>
    <property type="molecule type" value="Genomic_DNA"/>
</dbReference>
<dbReference type="AlphaFoldDB" id="A0A0F9XTL8"/>
<organism evidence="2">
    <name type="scientific">marine sediment metagenome</name>
    <dbReference type="NCBI Taxonomy" id="412755"/>
    <lineage>
        <taxon>unclassified sequences</taxon>
        <taxon>metagenomes</taxon>
        <taxon>ecological metagenomes</taxon>
    </lineage>
</organism>